<keyword evidence="7" id="KW-0539">Nucleus</keyword>
<dbReference type="EnsemblMetazoa" id="ASTEI09495-RA">
    <property type="protein sequence ID" value="ASTEI09495-PA"/>
    <property type="gene ID" value="ASTEI09495"/>
</dbReference>
<keyword evidence="5" id="KW-0811">Translocation</keyword>
<sequence>MAKRGPQSSLNHLNWNETDEPEEKGEFAKASDDVLKQRVIKKARRRVATDAADSTAPGAAASAASTSVFGSFKGFASTPLAKGGADKPDGAPTFSFLSTLGAAAGAKTNGNGTATVSSSGADSGVAGSAKPMFSFGTNQGTIGDADASKKMFTFGTPNALKADSTEGAKNASSTSAGFGISSSKDGDKEGAGKGLFSFGGPTAANPTSGGPTPTFSFGTVPPKPTDASKPDKNFTFGFAGGNKDKGADTTPKATFSFGSIAAKQDAGEAEKKPIAFGSPIGSKDSSLSAASSTGMFNFGSNAAKKSDTNDAEKKTFGIGSSPAAPKSTFAFGSPATKTDSAETERKGFTFGSSPAASKEPAAATKGIFAFGSPAAKSAPADTPGKATVTFGSPAGGKDTATTTPKGTFSFGSVTPKANADEGSDKKATFSFGSVASSGTQSSPKTTFSFGSLQPNKSDAVGFGAPSSPSKKPSEPEKKTFSFGIPPAASVTADKSKATFGPPKENSEDTIKKMFSFAPSATTAPKAADSGKKEEEKKSVSFPLATTTTKPVSVPSAATHPGAQSANMKANVIALNHAFVAWITQKCKENAYCNFSPVFKSYEKYFAKFKEMEQNGTEKSLTNSSSSSSSSTEATSKLTSTSSASQPTKVDFPTGPAAKPVEPKPIEPVTKEPEKAKEKTGFFFGTSAPKESLAAKTLATPAPPAAAGGFTFGSGKPLTFGGFSSTAAASTATTNSSSSTVSTTSPSFFAGASTFASKAITPGGFTFGSGVVKPPVPDSSAAANKDAAEEGDADEDEPPKVEFTPVVEKDSLYSKRCKMYFKVDGSFSDRGVGTLHVKKVESKVQLLVRADTSLGNIMLNIILNESVPLQRVGKNNVMLICLPTPDAKPPPKSVLLRVKTGEEADELMATLLKFKPK</sequence>
<feature type="region of interest" description="Disordered" evidence="8">
    <location>
        <begin position="521"/>
        <end position="540"/>
    </location>
</feature>
<proteinExistence type="predicted"/>
<dbReference type="Pfam" id="PF00638">
    <property type="entry name" value="Ran_BP1"/>
    <property type="match status" value="1"/>
</dbReference>
<feature type="compositionally biased region" description="Low complexity" evidence="8">
    <location>
        <begin position="282"/>
        <end position="292"/>
    </location>
</feature>
<feature type="compositionally biased region" description="Polar residues" evidence="8">
    <location>
        <begin position="399"/>
        <end position="412"/>
    </location>
</feature>
<dbReference type="GO" id="GO:0051028">
    <property type="term" value="P:mRNA transport"/>
    <property type="evidence" value="ECO:0007669"/>
    <property type="project" value="UniProtKB-KW"/>
</dbReference>
<feature type="compositionally biased region" description="Low complexity" evidence="8">
    <location>
        <begin position="616"/>
        <end position="644"/>
    </location>
</feature>
<evidence type="ECO:0000313" key="9">
    <source>
        <dbReference type="EnsemblMetazoa" id="ASTEI09495-PA"/>
    </source>
</evidence>
<evidence type="ECO:0000256" key="5">
    <source>
        <dbReference type="ARBA" id="ARBA00023010"/>
    </source>
</evidence>
<reference evidence="10" key="1">
    <citation type="journal article" date="2014" name="Genome Biol.">
        <title>Genome analysis of a major urban malaria vector mosquito, Anopheles stephensi.</title>
        <authorList>
            <person name="Jiang X."/>
            <person name="Peery A."/>
            <person name="Hall A.B."/>
            <person name="Sharma A."/>
            <person name="Chen X.G."/>
            <person name="Waterhouse R.M."/>
            <person name="Komissarov A."/>
            <person name="Riehle M.M."/>
            <person name="Shouche Y."/>
            <person name="Sharakhova M.V."/>
            <person name="Lawson D."/>
            <person name="Pakpour N."/>
            <person name="Arensburger P."/>
            <person name="Davidson V.L."/>
            <person name="Eiglmeier K."/>
            <person name="Emrich S."/>
            <person name="George P."/>
            <person name="Kennedy R.C."/>
            <person name="Mane S.P."/>
            <person name="Maslen G."/>
            <person name="Oringanje C."/>
            <person name="Qi Y."/>
            <person name="Settlage R."/>
            <person name="Tojo M."/>
            <person name="Tubio J.M."/>
            <person name="Unger M.F."/>
            <person name="Wang B."/>
            <person name="Vernick K.D."/>
            <person name="Ribeiro J.M."/>
            <person name="James A.A."/>
            <person name="Michel K."/>
            <person name="Riehle M.A."/>
            <person name="Luckhart S."/>
            <person name="Sharakhov I.V."/>
            <person name="Tu Z."/>
        </authorList>
    </citation>
    <scope>NUCLEOTIDE SEQUENCE [LARGE SCALE GENOMIC DNA]</scope>
    <source>
        <strain evidence="10">Indian</strain>
    </source>
</reference>
<feature type="compositionally biased region" description="Low complexity" evidence="8">
    <location>
        <begin position="49"/>
        <end position="65"/>
    </location>
</feature>
<keyword evidence="6" id="KW-0906">Nuclear pore complex</keyword>
<keyword evidence="10" id="KW-1185">Reference proteome</keyword>
<dbReference type="Pfam" id="PF08911">
    <property type="entry name" value="NUP50"/>
    <property type="match status" value="1"/>
</dbReference>
<feature type="compositionally biased region" description="Polar residues" evidence="8">
    <location>
        <begin position="1"/>
        <end position="16"/>
    </location>
</feature>
<reference evidence="9" key="2">
    <citation type="submission" date="2020-05" db="UniProtKB">
        <authorList>
            <consortium name="EnsemblMetazoa"/>
        </authorList>
    </citation>
    <scope>IDENTIFICATION</scope>
    <source>
        <strain evidence="9">Indian</strain>
    </source>
</reference>
<dbReference type="CDD" id="cd13170">
    <property type="entry name" value="RanBD_NUP50"/>
    <property type="match status" value="1"/>
</dbReference>
<evidence type="ECO:0000313" key="10">
    <source>
        <dbReference type="Proteomes" id="UP000076408"/>
    </source>
</evidence>
<dbReference type="VEuPathDB" id="VectorBase:ASTEI20_032025"/>
<evidence type="ECO:0000256" key="7">
    <source>
        <dbReference type="ARBA" id="ARBA00023242"/>
    </source>
</evidence>
<dbReference type="SUPFAM" id="SSF50729">
    <property type="entry name" value="PH domain-like"/>
    <property type="match status" value="1"/>
</dbReference>
<dbReference type="Proteomes" id="UP000076408">
    <property type="component" value="Unassembled WGS sequence"/>
</dbReference>
<feature type="compositionally biased region" description="Polar residues" evidence="8">
    <location>
        <begin position="204"/>
        <end position="217"/>
    </location>
</feature>
<dbReference type="PANTHER" id="PTHR38697">
    <property type="entry name" value="NUCLEAR PORE COMPLEX PROTEIN SIMILAR TO S. CEREVISIAE NUP2 (EUROFUNG)"/>
    <property type="match status" value="1"/>
</dbReference>
<dbReference type="PANTHER" id="PTHR38697:SF1">
    <property type="entry name" value="NUCLEAR PORE COMPLEX PROTEIN SIMILAR TO S. CEREVISIAE NUP2 (EUROFUNG)"/>
    <property type="match status" value="1"/>
</dbReference>
<feature type="compositionally biased region" description="Basic and acidic residues" evidence="8">
    <location>
        <begin position="24"/>
        <end position="36"/>
    </location>
</feature>
<evidence type="ECO:0000256" key="3">
    <source>
        <dbReference type="ARBA" id="ARBA00022816"/>
    </source>
</evidence>
<feature type="compositionally biased region" description="Basic and acidic residues" evidence="8">
    <location>
        <begin position="418"/>
        <end position="427"/>
    </location>
</feature>
<keyword evidence="3" id="KW-0509">mRNA transport</keyword>
<dbReference type="InterPro" id="IPR015007">
    <property type="entry name" value="NUP2/50/61"/>
</dbReference>
<dbReference type="GO" id="GO:0005643">
    <property type="term" value="C:nuclear pore"/>
    <property type="evidence" value="ECO:0007669"/>
    <property type="project" value="UniProtKB-SubCell"/>
</dbReference>
<evidence type="ECO:0000256" key="8">
    <source>
        <dbReference type="SAM" id="MobiDB-lite"/>
    </source>
</evidence>
<feature type="compositionally biased region" description="Basic and acidic residues" evidence="8">
    <location>
        <begin position="528"/>
        <end position="538"/>
    </location>
</feature>
<dbReference type="VEuPathDB" id="VectorBase:ASTEI09495"/>
<feature type="region of interest" description="Disordered" evidence="8">
    <location>
        <begin position="263"/>
        <end position="361"/>
    </location>
</feature>
<feature type="region of interest" description="Disordered" evidence="8">
    <location>
        <begin position="1"/>
        <end position="65"/>
    </location>
</feature>
<dbReference type="InterPro" id="IPR000156">
    <property type="entry name" value="Ran_bind_dom"/>
</dbReference>
<dbReference type="Gene3D" id="2.30.29.30">
    <property type="entry name" value="Pleckstrin-homology domain (PH domain)/Phosphotyrosine-binding domain (PTB)"/>
    <property type="match status" value="1"/>
</dbReference>
<comment type="subcellular location">
    <subcellularLocation>
        <location evidence="1">Nucleus</location>
        <location evidence="1">Nuclear pore complex</location>
    </subcellularLocation>
</comment>
<evidence type="ECO:0000256" key="6">
    <source>
        <dbReference type="ARBA" id="ARBA00023132"/>
    </source>
</evidence>
<feature type="compositionally biased region" description="Basic and acidic residues" evidence="8">
    <location>
        <begin position="304"/>
        <end position="315"/>
    </location>
</feature>
<evidence type="ECO:0000256" key="2">
    <source>
        <dbReference type="ARBA" id="ARBA00022448"/>
    </source>
</evidence>
<dbReference type="STRING" id="30069.A0A182YM09"/>
<dbReference type="OMA" id="FKAPQTQ"/>
<accession>A0A182YM09</accession>
<dbReference type="SMART" id="SM00160">
    <property type="entry name" value="RanBD"/>
    <property type="match status" value="1"/>
</dbReference>
<feature type="region of interest" description="Disordered" evidence="8">
    <location>
        <begin position="777"/>
        <end position="800"/>
    </location>
</feature>
<feature type="region of interest" description="Disordered" evidence="8">
    <location>
        <begin position="160"/>
        <end position="250"/>
    </location>
</feature>
<dbReference type="VEuPathDB" id="VectorBase:ASTE002973"/>
<feature type="compositionally biased region" description="Basic and acidic residues" evidence="8">
    <location>
        <begin position="660"/>
        <end position="679"/>
    </location>
</feature>
<evidence type="ECO:0000256" key="1">
    <source>
        <dbReference type="ARBA" id="ARBA00004567"/>
    </source>
</evidence>
<dbReference type="GO" id="GO:0015031">
    <property type="term" value="P:protein transport"/>
    <property type="evidence" value="ECO:0007669"/>
    <property type="project" value="UniProtKB-KW"/>
</dbReference>
<dbReference type="InterPro" id="IPR053074">
    <property type="entry name" value="NPC_Nucleoporin"/>
</dbReference>
<feature type="compositionally biased region" description="Low complexity" evidence="8">
    <location>
        <begin position="171"/>
        <end position="183"/>
    </location>
</feature>
<name>A0A182YM09_ANOST</name>
<dbReference type="AlphaFoldDB" id="A0A182YM09"/>
<feature type="compositionally biased region" description="Low complexity" evidence="8">
    <location>
        <begin position="352"/>
        <end position="361"/>
    </location>
</feature>
<feature type="region of interest" description="Disordered" evidence="8">
    <location>
        <begin position="616"/>
        <end position="681"/>
    </location>
</feature>
<organism evidence="9 10">
    <name type="scientific">Anopheles stephensi</name>
    <name type="common">Indo-Pakistan malaria mosquito</name>
    <dbReference type="NCBI Taxonomy" id="30069"/>
    <lineage>
        <taxon>Eukaryota</taxon>
        <taxon>Metazoa</taxon>
        <taxon>Ecdysozoa</taxon>
        <taxon>Arthropoda</taxon>
        <taxon>Hexapoda</taxon>
        <taxon>Insecta</taxon>
        <taxon>Pterygota</taxon>
        <taxon>Neoptera</taxon>
        <taxon>Endopterygota</taxon>
        <taxon>Diptera</taxon>
        <taxon>Nematocera</taxon>
        <taxon>Culicoidea</taxon>
        <taxon>Culicidae</taxon>
        <taxon>Anophelinae</taxon>
        <taxon>Anopheles</taxon>
    </lineage>
</organism>
<evidence type="ECO:0000256" key="4">
    <source>
        <dbReference type="ARBA" id="ARBA00022927"/>
    </source>
</evidence>
<keyword evidence="4" id="KW-0653">Protein transport</keyword>
<keyword evidence="2" id="KW-0813">Transport</keyword>
<feature type="compositionally biased region" description="Polar residues" evidence="8">
    <location>
        <begin position="430"/>
        <end position="456"/>
    </location>
</feature>
<dbReference type="InterPro" id="IPR011993">
    <property type="entry name" value="PH-like_dom_sf"/>
</dbReference>
<protein>
    <submittedName>
        <fullName evidence="9">Uncharacterized protein</fullName>
    </submittedName>
</protein>
<feature type="region of interest" description="Disordered" evidence="8">
    <location>
        <begin position="373"/>
        <end position="508"/>
    </location>
</feature>